<dbReference type="Proteomes" id="UP000286931">
    <property type="component" value="Unassembled WGS sequence"/>
</dbReference>
<dbReference type="GO" id="GO:0016853">
    <property type="term" value="F:isomerase activity"/>
    <property type="evidence" value="ECO:0007669"/>
    <property type="project" value="UniProtKB-KW"/>
</dbReference>
<evidence type="ECO:0000256" key="2">
    <source>
        <dbReference type="ARBA" id="ARBA00023235"/>
    </source>
</evidence>
<dbReference type="PANTHER" id="PTHR35530:SF2">
    <property type="entry name" value="BSL4019 PROTEIN"/>
    <property type="match status" value="1"/>
</dbReference>
<dbReference type="RefSeq" id="WP_126635420.1">
    <property type="nucleotide sequence ID" value="NZ_BIFH01000013.1"/>
</dbReference>
<evidence type="ECO:0000259" key="3">
    <source>
        <dbReference type="Pfam" id="PF01361"/>
    </source>
</evidence>
<gene>
    <name evidence="4" type="ORF">EHYA_00798</name>
</gene>
<evidence type="ECO:0000313" key="4">
    <source>
        <dbReference type="EMBL" id="GCD93155.1"/>
    </source>
</evidence>
<dbReference type="OrthoDB" id="9799841at2"/>
<dbReference type="AlphaFoldDB" id="A0A401YEY2"/>
<organism evidence="4 5">
    <name type="scientific">Embleya hyalina</name>
    <dbReference type="NCBI Taxonomy" id="516124"/>
    <lineage>
        <taxon>Bacteria</taxon>
        <taxon>Bacillati</taxon>
        <taxon>Actinomycetota</taxon>
        <taxon>Actinomycetes</taxon>
        <taxon>Kitasatosporales</taxon>
        <taxon>Streptomycetaceae</taxon>
        <taxon>Embleya</taxon>
    </lineage>
</organism>
<name>A0A401YEY2_9ACTN</name>
<dbReference type="EMBL" id="BIFH01000013">
    <property type="protein sequence ID" value="GCD93155.1"/>
    <property type="molecule type" value="Genomic_DNA"/>
</dbReference>
<comment type="similarity">
    <text evidence="1">Belongs to the 4-oxalocrotonate tautomerase family.</text>
</comment>
<protein>
    <submittedName>
        <fullName evidence="4">4-oxalocrotonate tautomerase</fullName>
    </submittedName>
</protein>
<sequence length="80" mass="8331">MPFANFKVPAGTVTTEDKKKLVERTTDLYAEIYGERARATTVVLIDEVVDGGWGVAGNVLTAAMLNGDDGGNGGNGDDNA</sequence>
<proteinExistence type="inferred from homology"/>
<dbReference type="Pfam" id="PF01361">
    <property type="entry name" value="Tautomerase"/>
    <property type="match status" value="1"/>
</dbReference>
<dbReference type="InterPro" id="IPR004370">
    <property type="entry name" value="4-OT-like_dom"/>
</dbReference>
<dbReference type="SUPFAM" id="SSF55331">
    <property type="entry name" value="Tautomerase/MIF"/>
    <property type="match status" value="1"/>
</dbReference>
<reference evidence="4 5" key="1">
    <citation type="submission" date="2018-12" db="EMBL/GenBank/DDBJ databases">
        <title>Draft genome sequence of Embleya hyalina NBRC 13850T.</title>
        <authorList>
            <person name="Komaki H."/>
            <person name="Hosoyama A."/>
            <person name="Kimura A."/>
            <person name="Ichikawa N."/>
            <person name="Tamura T."/>
        </authorList>
    </citation>
    <scope>NUCLEOTIDE SEQUENCE [LARGE SCALE GENOMIC DNA]</scope>
    <source>
        <strain evidence="4 5">NBRC 13850</strain>
    </source>
</reference>
<feature type="domain" description="4-oxalocrotonate tautomerase-like" evidence="3">
    <location>
        <begin position="2"/>
        <end position="62"/>
    </location>
</feature>
<keyword evidence="2" id="KW-0413">Isomerase</keyword>
<dbReference type="InterPro" id="IPR014347">
    <property type="entry name" value="Tautomerase/MIF_sf"/>
</dbReference>
<evidence type="ECO:0000313" key="5">
    <source>
        <dbReference type="Proteomes" id="UP000286931"/>
    </source>
</evidence>
<evidence type="ECO:0000256" key="1">
    <source>
        <dbReference type="ARBA" id="ARBA00006723"/>
    </source>
</evidence>
<dbReference type="Gene3D" id="3.30.429.10">
    <property type="entry name" value="Macrophage Migration Inhibitory Factor"/>
    <property type="match status" value="1"/>
</dbReference>
<dbReference type="PANTHER" id="PTHR35530">
    <property type="entry name" value="TAUTOMERASE-RELATED"/>
    <property type="match status" value="1"/>
</dbReference>
<comment type="caution">
    <text evidence="4">The sequence shown here is derived from an EMBL/GenBank/DDBJ whole genome shotgun (WGS) entry which is preliminary data.</text>
</comment>
<keyword evidence="5" id="KW-1185">Reference proteome</keyword>
<accession>A0A401YEY2</accession>